<protein>
    <recommendedName>
        <fullName evidence="3">DUF4238 domain-containing protein</fullName>
    </recommendedName>
</protein>
<dbReference type="InterPro" id="IPR025332">
    <property type="entry name" value="DUF4238"/>
</dbReference>
<accession>A0ABM8WI49</accession>
<reference evidence="1 2" key="1">
    <citation type="submission" date="2021-08" db="EMBL/GenBank/DDBJ databases">
        <authorList>
            <person name="Peeters C."/>
        </authorList>
    </citation>
    <scope>NUCLEOTIDE SEQUENCE [LARGE SCALE GENOMIC DNA]</scope>
    <source>
        <strain evidence="1 2">LMG 32289</strain>
    </source>
</reference>
<name>A0ABM8WI49_9BURK</name>
<comment type="caution">
    <text evidence="1">The sequence shown here is derived from an EMBL/GenBank/DDBJ whole genome shotgun (WGS) entry which is preliminary data.</text>
</comment>
<dbReference type="Pfam" id="PF14022">
    <property type="entry name" value="DUF4238"/>
    <property type="match status" value="1"/>
</dbReference>
<dbReference type="RefSeq" id="WP_223983219.1">
    <property type="nucleotide sequence ID" value="NZ_CAJZAG010000002.1"/>
</dbReference>
<dbReference type="Proteomes" id="UP000706525">
    <property type="component" value="Unassembled WGS sequence"/>
</dbReference>
<sequence>MSTDKKRHHYVPKAYLKAFVDAKGRIYVYRKDEPDKVLHVNPDTTQFQKYYYSQPLPEGGTDNNRLEDFFSTIEDRWPDVVARMKCREPLNDNLEQIFNFIALQRARVPAARDMVEATMATTVKATIASMIRAGKVQAPPAPLKLEDIAVTIDPHQSIHAMSTLIAAMGPIFSRMGLAVVHNQTGSPFLTSDNPVLWFDPSVPFAQQHPYNTRPNGPINLLFPVTPYVLVLGSNRYLETFREHGLLHTDVESDEWVHLVNAQISRFAYEAVIAQAPGTEAVIREFASVSPHEPSILEIDTAEIVVHRQVFGARPKKLKWVP</sequence>
<proteinExistence type="predicted"/>
<evidence type="ECO:0000313" key="2">
    <source>
        <dbReference type="Proteomes" id="UP000706525"/>
    </source>
</evidence>
<organism evidence="1 2">
    <name type="scientific">Cupriavidus pampae</name>
    <dbReference type="NCBI Taxonomy" id="659251"/>
    <lineage>
        <taxon>Bacteria</taxon>
        <taxon>Pseudomonadati</taxon>
        <taxon>Pseudomonadota</taxon>
        <taxon>Betaproteobacteria</taxon>
        <taxon>Burkholderiales</taxon>
        <taxon>Burkholderiaceae</taxon>
        <taxon>Cupriavidus</taxon>
    </lineage>
</organism>
<gene>
    <name evidence="1" type="ORF">LMG32289_01202</name>
</gene>
<evidence type="ECO:0008006" key="3">
    <source>
        <dbReference type="Google" id="ProtNLM"/>
    </source>
</evidence>
<keyword evidence="2" id="KW-1185">Reference proteome</keyword>
<dbReference type="EMBL" id="CAJZAG010000002">
    <property type="protein sequence ID" value="CAG9166832.1"/>
    <property type="molecule type" value="Genomic_DNA"/>
</dbReference>
<evidence type="ECO:0000313" key="1">
    <source>
        <dbReference type="EMBL" id="CAG9166832.1"/>
    </source>
</evidence>